<reference evidence="2" key="1">
    <citation type="submission" date="2020-07" db="EMBL/GenBank/DDBJ databases">
        <title>Clarias magur genome sequencing, assembly and annotation.</title>
        <authorList>
            <person name="Kushwaha B."/>
            <person name="Kumar R."/>
            <person name="Das P."/>
            <person name="Joshi C.G."/>
            <person name="Kumar D."/>
            <person name="Nagpure N.S."/>
            <person name="Pandey M."/>
            <person name="Agarwal S."/>
            <person name="Srivastava S."/>
            <person name="Singh M."/>
            <person name="Sahoo L."/>
            <person name="Jayasankar P."/>
            <person name="Meher P.K."/>
            <person name="Koringa P.G."/>
            <person name="Iquebal M.A."/>
            <person name="Das S.P."/>
            <person name="Bit A."/>
            <person name="Patnaik S."/>
            <person name="Patel N."/>
            <person name="Shah T.M."/>
            <person name="Hinsu A."/>
            <person name="Jena J.K."/>
        </authorList>
    </citation>
    <scope>NUCLEOTIDE SEQUENCE</scope>
    <source>
        <strain evidence="2">CIFAMagur01</strain>
        <tissue evidence="2">Testis</tissue>
    </source>
</reference>
<accession>A0A8J4TWV6</accession>
<evidence type="ECO:0000313" key="3">
    <source>
        <dbReference type="Proteomes" id="UP000727407"/>
    </source>
</evidence>
<comment type="caution">
    <text evidence="2">The sequence shown here is derived from an EMBL/GenBank/DDBJ whole genome shotgun (WGS) entry which is preliminary data.</text>
</comment>
<evidence type="ECO:0000256" key="1">
    <source>
        <dbReference type="SAM" id="MobiDB-lite"/>
    </source>
</evidence>
<dbReference type="EMBL" id="QNUK01000428">
    <property type="protein sequence ID" value="KAF5893541.1"/>
    <property type="molecule type" value="Genomic_DNA"/>
</dbReference>
<feature type="region of interest" description="Disordered" evidence="1">
    <location>
        <begin position="1"/>
        <end position="29"/>
    </location>
</feature>
<dbReference type="Proteomes" id="UP000727407">
    <property type="component" value="Unassembled WGS sequence"/>
</dbReference>
<gene>
    <name evidence="2" type="ORF">DAT39_016743</name>
</gene>
<sequence length="69" mass="7565">MGNDRLPLMMSPWSSEPKAPITEQKHRDAIKTSERRTAGCVDPCAGEVLQGTTDLSRRATVTFSSMVTI</sequence>
<protein>
    <submittedName>
        <fullName evidence="2">Uncharacterized protein</fullName>
    </submittedName>
</protein>
<evidence type="ECO:0000313" key="2">
    <source>
        <dbReference type="EMBL" id="KAF5893541.1"/>
    </source>
</evidence>
<organism evidence="2 3">
    <name type="scientific">Clarias magur</name>
    <name type="common">Asian catfish</name>
    <name type="synonym">Macropteronotus magur</name>
    <dbReference type="NCBI Taxonomy" id="1594786"/>
    <lineage>
        <taxon>Eukaryota</taxon>
        <taxon>Metazoa</taxon>
        <taxon>Chordata</taxon>
        <taxon>Craniata</taxon>
        <taxon>Vertebrata</taxon>
        <taxon>Euteleostomi</taxon>
        <taxon>Actinopterygii</taxon>
        <taxon>Neopterygii</taxon>
        <taxon>Teleostei</taxon>
        <taxon>Ostariophysi</taxon>
        <taxon>Siluriformes</taxon>
        <taxon>Clariidae</taxon>
        <taxon>Clarias</taxon>
    </lineage>
</organism>
<name>A0A8J4TWV6_CLAMG</name>
<dbReference type="AlphaFoldDB" id="A0A8J4TWV6"/>
<keyword evidence="3" id="KW-1185">Reference proteome</keyword>
<proteinExistence type="predicted"/>